<dbReference type="GO" id="GO:0002055">
    <property type="term" value="F:adenine binding"/>
    <property type="evidence" value="ECO:0007669"/>
    <property type="project" value="TreeGrafter"/>
</dbReference>
<dbReference type="EMBL" id="FNTV01000001">
    <property type="protein sequence ID" value="SEE54341.1"/>
    <property type="molecule type" value="Genomic_DNA"/>
</dbReference>
<dbReference type="GO" id="GO:0003999">
    <property type="term" value="F:adenine phosphoribosyltransferase activity"/>
    <property type="evidence" value="ECO:0007669"/>
    <property type="project" value="UniProtKB-UniRule"/>
</dbReference>
<dbReference type="EC" id="2.4.2.7" evidence="6 11"/>
<comment type="subunit">
    <text evidence="11">Homodimer.</text>
</comment>
<evidence type="ECO:0000256" key="8">
    <source>
        <dbReference type="ARBA" id="ARBA00022676"/>
    </source>
</evidence>
<comment type="pathway">
    <text evidence="4 11">Purine metabolism; AMP biosynthesis via salvage pathway; AMP from adenine: step 1/1.</text>
</comment>
<evidence type="ECO:0000256" key="7">
    <source>
        <dbReference type="ARBA" id="ARBA00022490"/>
    </source>
</evidence>
<dbReference type="InterPro" id="IPR050054">
    <property type="entry name" value="UPRTase/APRTase"/>
</dbReference>
<sequence>MNERLSAPETPISTHTQSPETSHVSAVLDELCATVEDYPAEGIVFKDLTPVFADGAAFKLMVDSIVTAFAGKFDAVAGIEARGFLLAAAAAYATGTGVITIRKAGKLPREVFAESYALEYGQATLELHKEDVPAGTRVLILDDVLATGGTIGAAVSLLERSGAIVTGVGVVLEIDGLPGRSNLAPHEVLSLQTV</sequence>
<dbReference type="GO" id="GO:0006166">
    <property type="term" value="P:purine ribonucleoside salvage"/>
    <property type="evidence" value="ECO:0007669"/>
    <property type="project" value="UniProtKB-KW"/>
</dbReference>
<dbReference type="NCBIfam" id="NF002634">
    <property type="entry name" value="PRK02304.1-3"/>
    <property type="match status" value="1"/>
</dbReference>
<evidence type="ECO:0000256" key="11">
    <source>
        <dbReference type="HAMAP-Rule" id="MF_00004"/>
    </source>
</evidence>
<protein>
    <recommendedName>
        <fullName evidence="6 11">Adenine phosphoribosyltransferase</fullName>
        <shortName evidence="11">APRT</shortName>
        <ecNumber evidence="6 11">2.4.2.7</ecNumber>
    </recommendedName>
</protein>
<dbReference type="CDD" id="cd06223">
    <property type="entry name" value="PRTases_typeI"/>
    <property type="match status" value="1"/>
</dbReference>
<keyword evidence="8 11" id="KW-0328">Glycosyltransferase</keyword>
<accession>A0A1H5JQW8</accession>
<dbReference type="GO" id="GO:0006168">
    <property type="term" value="P:adenine salvage"/>
    <property type="evidence" value="ECO:0007669"/>
    <property type="project" value="InterPro"/>
</dbReference>
<evidence type="ECO:0000256" key="12">
    <source>
        <dbReference type="SAM" id="MobiDB-lite"/>
    </source>
</evidence>
<feature type="region of interest" description="Disordered" evidence="12">
    <location>
        <begin position="1"/>
        <end position="22"/>
    </location>
</feature>
<comment type="catalytic activity">
    <reaction evidence="1 11">
        <text>AMP + diphosphate = 5-phospho-alpha-D-ribose 1-diphosphate + adenine</text>
        <dbReference type="Rhea" id="RHEA:16609"/>
        <dbReference type="ChEBI" id="CHEBI:16708"/>
        <dbReference type="ChEBI" id="CHEBI:33019"/>
        <dbReference type="ChEBI" id="CHEBI:58017"/>
        <dbReference type="ChEBI" id="CHEBI:456215"/>
        <dbReference type="EC" id="2.4.2.7"/>
    </reaction>
</comment>
<keyword evidence="7 11" id="KW-0963">Cytoplasm</keyword>
<evidence type="ECO:0000256" key="4">
    <source>
        <dbReference type="ARBA" id="ARBA00004659"/>
    </source>
</evidence>
<reference evidence="14 15" key="1">
    <citation type="submission" date="2016-10" db="EMBL/GenBank/DDBJ databases">
        <authorList>
            <person name="de Groot N.N."/>
        </authorList>
    </citation>
    <scope>NUCLEOTIDE SEQUENCE [LARGE SCALE GENOMIC DNA]</scope>
    <source>
        <strain evidence="14 15">DSM 22274</strain>
    </source>
</reference>
<evidence type="ECO:0000256" key="5">
    <source>
        <dbReference type="ARBA" id="ARBA00008391"/>
    </source>
</evidence>
<dbReference type="GO" id="GO:0044209">
    <property type="term" value="P:AMP salvage"/>
    <property type="evidence" value="ECO:0007669"/>
    <property type="project" value="UniProtKB-UniRule"/>
</dbReference>
<evidence type="ECO:0000313" key="15">
    <source>
        <dbReference type="Proteomes" id="UP000182725"/>
    </source>
</evidence>
<comment type="similarity">
    <text evidence="5 11">Belongs to the purine/pyrimidine phosphoribosyltransferase family.</text>
</comment>
<keyword evidence="9 11" id="KW-0808">Transferase</keyword>
<feature type="compositionally biased region" description="Polar residues" evidence="12">
    <location>
        <begin position="11"/>
        <end position="22"/>
    </location>
</feature>
<evidence type="ECO:0000256" key="10">
    <source>
        <dbReference type="ARBA" id="ARBA00022726"/>
    </source>
</evidence>
<dbReference type="AlphaFoldDB" id="A0A1H5JQW8"/>
<evidence type="ECO:0000256" key="2">
    <source>
        <dbReference type="ARBA" id="ARBA00003968"/>
    </source>
</evidence>
<evidence type="ECO:0000259" key="13">
    <source>
        <dbReference type="Pfam" id="PF00156"/>
    </source>
</evidence>
<dbReference type="HAMAP" id="MF_00004">
    <property type="entry name" value="Aden_phosphoribosyltr"/>
    <property type="match status" value="1"/>
</dbReference>
<feature type="domain" description="Phosphoribosyltransferase" evidence="13">
    <location>
        <begin position="65"/>
        <end position="169"/>
    </location>
</feature>
<comment type="function">
    <text evidence="2 11">Catalyzes a salvage reaction resulting in the formation of AMP, that is energically less costly than de novo synthesis.</text>
</comment>
<comment type="subcellular location">
    <subcellularLocation>
        <location evidence="3 11">Cytoplasm</location>
    </subcellularLocation>
</comment>
<dbReference type="UniPathway" id="UPA00588">
    <property type="reaction ID" value="UER00646"/>
</dbReference>
<evidence type="ECO:0000313" key="14">
    <source>
        <dbReference type="EMBL" id="SEE54341.1"/>
    </source>
</evidence>
<dbReference type="GO" id="GO:0005737">
    <property type="term" value="C:cytoplasm"/>
    <property type="evidence" value="ECO:0007669"/>
    <property type="project" value="UniProtKB-SubCell"/>
</dbReference>
<dbReference type="InterPro" id="IPR000836">
    <property type="entry name" value="PRTase_dom"/>
</dbReference>
<dbReference type="InterPro" id="IPR005764">
    <property type="entry name" value="Ade_phspho_trans"/>
</dbReference>
<dbReference type="Proteomes" id="UP000182725">
    <property type="component" value="Unassembled WGS sequence"/>
</dbReference>
<dbReference type="SUPFAM" id="SSF53271">
    <property type="entry name" value="PRTase-like"/>
    <property type="match status" value="1"/>
</dbReference>
<dbReference type="Gene3D" id="3.40.50.2020">
    <property type="match status" value="1"/>
</dbReference>
<evidence type="ECO:0000256" key="6">
    <source>
        <dbReference type="ARBA" id="ARBA00011893"/>
    </source>
</evidence>
<evidence type="ECO:0000256" key="3">
    <source>
        <dbReference type="ARBA" id="ARBA00004496"/>
    </source>
</evidence>
<proteinExistence type="inferred from homology"/>
<dbReference type="InterPro" id="IPR029057">
    <property type="entry name" value="PRTase-like"/>
</dbReference>
<keyword evidence="10 11" id="KW-0660">Purine salvage</keyword>
<gene>
    <name evidence="11" type="primary">apt</name>
    <name evidence="14" type="ORF">SAMN04489740_1695</name>
</gene>
<name>A0A1H5JQW8_9MICC</name>
<evidence type="ECO:0000256" key="1">
    <source>
        <dbReference type="ARBA" id="ARBA00000868"/>
    </source>
</evidence>
<evidence type="ECO:0000256" key="9">
    <source>
        <dbReference type="ARBA" id="ARBA00022679"/>
    </source>
</evidence>
<dbReference type="NCBIfam" id="NF002636">
    <property type="entry name" value="PRK02304.1-5"/>
    <property type="match status" value="1"/>
</dbReference>
<dbReference type="GO" id="GO:0016208">
    <property type="term" value="F:AMP binding"/>
    <property type="evidence" value="ECO:0007669"/>
    <property type="project" value="TreeGrafter"/>
</dbReference>
<dbReference type="Pfam" id="PF00156">
    <property type="entry name" value="Pribosyltran"/>
    <property type="match status" value="1"/>
</dbReference>
<dbReference type="FunFam" id="3.40.50.2020:FF:000021">
    <property type="entry name" value="Adenine phosphoribosyltransferase"/>
    <property type="match status" value="1"/>
</dbReference>
<dbReference type="PANTHER" id="PTHR32315:SF3">
    <property type="entry name" value="ADENINE PHOSPHORIBOSYLTRANSFERASE"/>
    <property type="match status" value="1"/>
</dbReference>
<organism evidence="14 15">
    <name type="scientific">Arthrobacter alpinus</name>
    <dbReference type="NCBI Taxonomy" id="656366"/>
    <lineage>
        <taxon>Bacteria</taxon>
        <taxon>Bacillati</taxon>
        <taxon>Actinomycetota</taxon>
        <taxon>Actinomycetes</taxon>
        <taxon>Micrococcales</taxon>
        <taxon>Micrococcaceae</taxon>
        <taxon>Arthrobacter</taxon>
    </lineage>
</organism>
<dbReference type="PANTHER" id="PTHR32315">
    <property type="entry name" value="ADENINE PHOSPHORIBOSYLTRANSFERASE"/>
    <property type="match status" value="1"/>
</dbReference>